<comment type="cofactor">
    <cofactor evidence="1">
        <name>Mg(2+)</name>
        <dbReference type="ChEBI" id="CHEBI:18420"/>
    </cofactor>
</comment>
<name>A0AA49A9J8_9BURK</name>
<dbReference type="Pfam" id="PF01850">
    <property type="entry name" value="PIN"/>
    <property type="match status" value="1"/>
</dbReference>
<accession>A0AA49A9J8</accession>
<evidence type="ECO:0000256" key="5">
    <source>
        <dbReference type="ARBA" id="ARBA00022801"/>
    </source>
</evidence>
<keyword evidence="6" id="KW-0460">Magnesium</keyword>
<keyword evidence="5" id="KW-0378">Hydrolase</keyword>
<evidence type="ECO:0000256" key="6">
    <source>
        <dbReference type="ARBA" id="ARBA00022842"/>
    </source>
</evidence>
<keyword evidence="10" id="KW-1185">Reference proteome</keyword>
<dbReference type="Gene3D" id="3.40.50.1010">
    <property type="entry name" value="5'-nuclease"/>
    <property type="match status" value="1"/>
</dbReference>
<feature type="domain" description="PIN" evidence="8">
    <location>
        <begin position="5"/>
        <end position="119"/>
    </location>
</feature>
<evidence type="ECO:0000256" key="1">
    <source>
        <dbReference type="ARBA" id="ARBA00001946"/>
    </source>
</evidence>
<evidence type="ECO:0000256" key="2">
    <source>
        <dbReference type="ARBA" id="ARBA00022649"/>
    </source>
</evidence>
<evidence type="ECO:0000313" key="9">
    <source>
        <dbReference type="EMBL" id="QPI51316.1"/>
    </source>
</evidence>
<sequence>MAIALIDTNIVIDFFNGVPDARKELLYDTDIAISNITYMEFAIGFRRDVGKGTITTAEFADSMAKLAGLLVIQINQKITDKAIDIRANSILGPNRGIKLPDAIVLATAESEGRYMVTRDVMGYTSPLIRMPYQLSGEAVLDLKLPKPR</sequence>
<dbReference type="RefSeq" id="WP_206090925.1">
    <property type="nucleotide sequence ID" value="NZ_CP065053.1"/>
</dbReference>
<evidence type="ECO:0000256" key="7">
    <source>
        <dbReference type="ARBA" id="ARBA00038093"/>
    </source>
</evidence>
<dbReference type="InterPro" id="IPR029060">
    <property type="entry name" value="PIN-like_dom_sf"/>
</dbReference>
<protein>
    <submittedName>
        <fullName evidence="9">PIN domain-containing protein</fullName>
    </submittedName>
</protein>
<organism evidence="9 10">
    <name type="scientific">Massilia antarctica</name>
    <dbReference type="NCBI Taxonomy" id="2765360"/>
    <lineage>
        <taxon>Bacteria</taxon>
        <taxon>Pseudomonadati</taxon>
        <taxon>Pseudomonadota</taxon>
        <taxon>Betaproteobacteria</taxon>
        <taxon>Burkholderiales</taxon>
        <taxon>Oxalobacteraceae</taxon>
        <taxon>Telluria group</taxon>
        <taxon>Massilia</taxon>
    </lineage>
</organism>
<dbReference type="EMBL" id="CP065053">
    <property type="protein sequence ID" value="QPI51316.1"/>
    <property type="molecule type" value="Genomic_DNA"/>
</dbReference>
<keyword evidence="4" id="KW-0479">Metal-binding</keyword>
<evidence type="ECO:0000259" key="8">
    <source>
        <dbReference type="Pfam" id="PF01850"/>
    </source>
</evidence>
<dbReference type="PANTHER" id="PTHR33653">
    <property type="entry name" value="RIBONUCLEASE VAPC2"/>
    <property type="match status" value="1"/>
</dbReference>
<evidence type="ECO:0000313" key="10">
    <source>
        <dbReference type="Proteomes" id="UP000662888"/>
    </source>
</evidence>
<proteinExistence type="inferred from homology"/>
<dbReference type="InterPro" id="IPR002716">
    <property type="entry name" value="PIN_dom"/>
</dbReference>
<reference evidence="9 10" key="1">
    <citation type="submission" date="2020-11" db="EMBL/GenBank/DDBJ databases">
        <authorList>
            <person name="Sun Q."/>
        </authorList>
    </citation>
    <scope>NUCLEOTIDE SEQUENCE [LARGE SCALE GENOMIC DNA]</scope>
    <source>
        <strain evidence="9 10">P8398</strain>
    </source>
</reference>
<comment type="similarity">
    <text evidence="7">Belongs to the PINc/VapC protein family.</text>
</comment>
<gene>
    <name evidence="9" type="ORF">IV454_07280</name>
</gene>
<dbReference type="SUPFAM" id="SSF88723">
    <property type="entry name" value="PIN domain-like"/>
    <property type="match status" value="1"/>
</dbReference>
<keyword evidence="3" id="KW-0540">Nuclease</keyword>
<dbReference type="InterPro" id="IPR050556">
    <property type="entry name" value="Type_II_TA_system_RNase"/>
</dbReference>
<keyword evidence="2" id="KW-1277">Toxin-antitoxin system</keyword>
<dbReference type="Proteomes" id="UP000662888">
    <property type="component" value="Chromosome"/>
</dbReference>
<dbReference type="PANTHER" id="PTHR33653:SF1">
    <property type="entry name" value="RIBONUCLEASE VAPC2"/>
    <property type="match status" value="1"/>
</dbReference>
<evidence type="ECO:0000256" key="4">
    <source>
        <dbReference type="ARBA" id="ARBA00022723"/>
    </source>
</evidence>
<evidence type="ECO:0000256" key="3">
    <source>
        <dbReference type="ARBA" id="ARBA00022722"/>
    </source>
</evidence>